<dbReference type="EMBL" id="JACJIP010000010">
    <property type="protein sequence ID" value="MBA9085465.1"/>
    <property type="molecule type" value="Genomic_DNA"/>
</dbReference>
<reference evidence="2 3" key="1">
    <citation type="submission" date="2020-08" db="EMBL/GenBank/DDBJ databases">
        <title>Genomic Encyclopedia of Type Strains, Phase III (KMG-III): the genomes of soil and plant-associated and newly described type strains.</title>
        <authorList>
            <person name="Whitman W."/>
        </authorList>
    </citation>
    <scope>NUCLEOTIDE SEQUENCE [LARGE SCALE GENOMIC DNA]</scope>
    <source>
        <strain evidence="2 3">CECT 8693</strain>
    </source>
</reference>
<feature type="signal peptide" evidence="1">
    <location>
        <begin position="1"/>
        <end position="23"/>
    </location>
</feature>
<accession>A0A7W3SSN3</accession>
<gene>
    <name evidence="2" type="ORF">FHR92_001931</name>
</gene>
<evidence type="ECO:0000256" key="1">
    <source>
        <dbReference type="SAM" id="SignalP"/>
    </source>
</evidence>
<keyword evidence="3" id="KW-1185">Reference proteome</keyword>
<sequence length="150" mass="16404">MKRLSSLIIAIVMMLSLGVSAFAAGDDGAEIDIRKSVAPDNYNYSTSINSDIAVMAEPEITTESKFIREIGGEKFDIRRNVAPDNYINYQLRSGTNSDEAAEVGSESTKQKELSLDSPLFSFKILLAPALTVRSSSAAIFFSHYITSPRK</sequence>
<dbReference type="AlphaFoldDB" id="A0A7W3SSN3"/>
<comment type="caution">
    <text evidence="2">The sequence shown here is derived from an EMBL/GenBank/DDBJ whole genome shotgun (WGS) entry which is preliminary data.</text>
</comment>
<dbReference type="Proteomes" id="UP000567067">
    <property type="component" value="Unassembled WGS sequence"/>
</dbReference>
<evidence type="ECO:0000313" key="2">
    <source>
        <dbReference type="EMBL" id="MBA9085465.1"/>
    </source>
</evidence>
<dbReference type="RefSeq" id="WP_182535323.1">
    <property type="nucleotide sequence ID" value="NZ_JACJIP010000010.1"/>
</dbReference>
<name>A0A7W3SSN3_9BACL</name>
<keyword evidence="1" id="KW-0732">Signal</keyword>
<feature type="chain" id="PRO_5030929565" description="WxL domain-containing protein" evidence="1">
    <location>
        <begin position="24"/>
        <end position="150"/>
    </location>
</feature>
<organism evidence="2 3">
    <name type="scientific">Fontibacillus solani</name>
    <dbReference type="NCBI Taxonomy" id="1572857"/>
    <lineage>
        <taxon>Bacteria</taxon>
        <taxon>Bacillati</taxon>
        <taxon>Bacillota</taxon>
        <taxon>Bacilli</taxon>
        <taxon>Bacillales</taxon>
        <taxon>Paenibacillaceae</taxon>
        <taxon>Fontibacillus</taxon>
    </lineage>
</organism>
<protein>
    <recommendedName>
        <fullName evidence="4">WxL domain-containing protein</fullName>
    </recommendedName>
</protein>
<evidence type="ECO:0000313" key="3">
    <source>
        <dbReference type="Proteomes" id="UP000567067"/>
    </source>
</evidence>
<proteinExistence type="predicted"/>
<evidence type="ECO:0008006" key="4">
    <source>
        <dbReference type="Google" id="ProtNLM"/>
    </source>
</evidence>